<dbReference type="InterPro" id="IPR016181">
    <property type="entry name" value="Acyl_CoA_acyltransferase"/>
</dbReference>
<feature type="domain" description="N-acetyltransferase" evidence="3">
    <location>
        <begin position="27"/>
        <end position="178"/>
    </location>
</feature>
<dbReference type="InterPro" id="IPR000182">
    <property type="entry name" value="GNAT_dom"/>
</dbReference>
<dbReference type="InterPro" id="IPR050832">
    <property type="entry name" value="Bact_Acetyltransf"/>
</dbReference>
<dbReference type="PANTHER" id="PTHR43877:SF2">
    <property type="entry name" value="AMINOALKYLPHOSPHONATE N-ACETYLTRANSFERASE-RELATED"/>
    <property type="match status" value="1"/>
</dbReference>
<gene>
    <name evidence="4" type="ORF">Air01nite_62020</name>
</gene>
<keyword evidence="2" id="KW-0012">Acyltransferase</keyword>
<evidence type="ECO:0000259" key="3">
    <source>
        <dbReference type="PROSITE" id="PS51186"/>
    </source>
</evidence>
<keyword evidence="5" id="KW-1185">Reference proteome</keyword>
<accession>A0ABQ4CBF7</accession>
<sequence length="178" mass="19113">MGVPAQSAGWQSEWRPAVRWGILLAMVDLRVLAEDDWKLWRELRLAALAEAPYAFGSTLAGWQDAVEEQWRQRLRIPGARDLVAFLGDQPVGMASGVPTGDGAVEVISVWVSPAGRGRGVGDALLDGIVRWAAESGASAVRLSVKADNAAATKLYERAGFVHVGPNPADPDEVLMERA</sequence>
<dbReference type="Gene3D" id="3.40.630.30">
    <property type="match status" value="1"/>
</dbReference>
<keyword evidence="1" id="KW-0808">Transferase</keyword>
<protein>
    <recommendedName>
        <fullName evidence="3">N-acetyltransferase domain-containing protein</fullName>
    </recommendedName>
</protein>
<dbReference type="EMBL" id="BONC01000060">
    <property type="protein sequence ID" value="GIF60107.1"/>
    <property type="molecule type" value="Genomic_DNA"/>
</dbReference>
<evidence type="ECO:0000313" key="5">
    <source>
        <dbReference type="Proteomes" id="UP000624325"/>
    </source>
</evidence>
<dbReference type="SUPFAM" id="SSF55729">
    <property type="entry name" value="Acyl-CoA N-acyltransferases (Nat)"/>
    <property type="match status" value="1"/>
</dbReference>
<proteinExistence type="predicted"/>
<evidence type="ECO:0000256" key="2">
    <source>
        <dbReference type="ARBA" id="ARBA00023315"/>
    </source>
</evidence>
<comment type="caution">
    <text evidence="4">The sequence shown here is derived from an EMBL/GenBank/DDBJ whole genome shotgun (WGS) entry which is preliminary data.</text>
</comment>
<dbReference type="Pfam" id="PF00583">
    <property type="entry name" value="Acetyltransf_1"/>
    <property type="match status" value="1"/>
</dbReference>
<dbReference type="Proteomes" id="UP000624325">
    <property type="component" value="Unassembled WGS sequence"/>
</dbReference>
<dbReference type="PANTHER" id="PTHR43877">
    <property type="entry name" value="AMINOALKYLPHOSPHONATE N-ACETYLTRANSFERASE-RELATED-RELATED"/>
    <property type="match status" value="1"/>
</dbReference>
<reference evidence="4 5" key="1">
    <citation type="submission" date="2021-01" db="EMBL/GenBank/DDBJ databases">
        <title>Whole genome shotgun sequence of Asanoa iriomotensis NBRC 100142.</title>
        <authorList>
            <person name="Komaki H."/>
            <person name="Tamura T."/>
        </authorList>
    </citation>
    <scope>NUCLEOTIDE SEQUENCE [LARGE SCALE GENOMIC DNA]</scope>
    <source>
        <strain evidence="4 5">NBRC 100142</strain>
    </source>
</reference>
<dbReference type="PROSITE" id="PS51186">
    <property type="entry name" value="GNAT"/>
    <property type="match status" value="1"/>
</dbReference>
<evidence type="ECO:0000256" key="1">
    <source>
        <dbReference type="ARBA" id="ARBA00022679"/>
    </source>
</evidence>
<evidence type="ECO:0000313" key="4">
    <source>
        <dbReference type="EMBL" id="GIF60107.1"/>
    </source>
</evidence>
<name>A0ABQ4CBF7_9ACTN</name>
<dbReference type="CDD" id="cd04301">
    <property type="entry name" value="NAT_SF"/>
    <property type="match status" value="1"/>
</dbReference>
<organism evidence="4 5">
    <name type="scientific">Asanoa iriomotensis</name>
    <dbReference type="NCBI Taxonomy" id="234613"/>
    <lineage>
        <taxon>Bacteria</taxon>
        <taxon>Bacillati</taxon>
        <taxon>Actinomycetota</taxon>
        <taxon>Actinomycetes</taxon>
        <taxon>Micromonosporales</taxon>
        <taxon>Micromonosporaceae</taxon>
        <taxon>Asanoa</taxon>
    </lineage>
</organism>